<dbReference type="Gramene" id="OIT02140">
    <property type="protein sequence ID" value="OIT02140"/>
    <property type="gene ID" value="A4A49_04695"/>
</dbReference>
<evidence type="ECO:0000313" key="9">
    <source>
        <dbReference type="EMBL" id="OIT02140.1"/>
    </source>
</evidence>
<evidence type="ECO:0000256" key="7">
    <source>
        <dbReference type="ARBA" id="ARBA00044712"/>
    </source>
</evidence>
<dbReference type="EMBL" id="MJEQ01037188">
    <property type="protein sequence ID" value="OIT02140.1"/>
    <property type="molecule type" value="Genomic_DNA"/>
</dbReference>
<evidence type="ECO:0000256" key="2">
    <source>
        <dbReference type="ARBA" id="ARBA00022603"/>
    </source>
</evidence>
<keyword evidence="10" id="KW-1185">Reference proteome</keyword>
<dbReference type="Gene3D" id="3.40.50.150">
    <property type="entry name" value="Vaccinia Virus protein VP39"/>
    <property type="match status" value="2"/>
</dbReference>
<keyword evidence="6" id="KW-0506">mRNA capping</keyword>
<dbReference type="Gene3D" id="3.40.50.300">
    <property type="entry name" value="P-loop containing nucleotide triphosphate hydrolases"/>
    <property type="match status" value="1"/>
</dbReference>
<reference evidence="9" key="1">
    <citation type="submission" date="2016-11" db="EMBL/GenBank/DDBJ databases">
        <title>The genome of Nicotiana attenuata.</title>
        <authorList>
            <person name="Xu S."/>
            <person name="Brockmoeller T."/>
            <person name="Gaquerel E."/>
            <person name="Navarro A."/>
            <person name="Kuhl H."/>
            <person name="Gase K."/>
            <person name="Ling Z."/>
            <person name="Zhou W."/>
            <person name="Kreitzer C."/>
            <person name="Stanke M."/>
            <person name="Tang H."/>
            <person name="Lyons E."/>
            <person name="Pandey P."/>
            <person name="Pandey S.P."/>
            <person name="Timmermann B."/>
            <person name="Baldwin I.T."/>
        </authorList>
    </citation>
    <scope>NUCLEOTIDE SEQUENCE [LARGE SCALE GENOMIC DNA]</scope>
    <source>
        <strain evidence="9">UT</strain>
    </source>
</reference>
<gene>
    <name evidence="9" type="ORF">A4A49_04695</name>
</gene>
<dbReference type="AlphaFoldDB" id="A0A1J6ICL5"/>
<evidence type="ECO:0000256" key="3">
    <source>
        <dbReference type="ARBA" id="ARBA00022679"/>
    </source>
</evidence>
<accession>A0A1J6ICL5</accession>
<evidence type="ECO:0000256" key="1">
    <source>
        <dbReference type="ARBA" id="ARBA00011926"/>
    </source>
</evidence>
<feature type="domain" description="MRNA cap 0 methyltransferase" evidence="8">
    <location>
        <begin position="592"/>
        <end position="819"/>
    </location>
</feature>
<dbReference type="SUPFAM" id="SSF53335">
    <property type="entry name" value="S-adenosyl-L-methionine-dependent methyltransferases"/>
    <property type="match status" value="1"/>
</dbReference>
<dbReference type="InterPro" id="IPR027417">
    <property type="entry name" value="P-loop_NTPase"/>
</dbReference>
<dbReference type="Pfam" id="PF03291">
    <property type="entry name" value="mRNA_G-N7_MeTrfase"/>
    <property type="match status" value="1"/>
</dbReference>
<comment type="caution">
    <text evidence="9">The sequence shown here is derived from an EMBL/GenBank/DDBJ whole genome shotgun (WGS) entry which is preliminary data.</text>
</comment>
<sequence>MTMASHRLGESTHHRLLDFVKTALIKIFVSPYATVCDMYCGKVADVEKWDEAQIGHYIGIGARHNVQWKLLPEVLGIVTNEHGIDSTSQLNGDSALQLERITVHYDDSDLLVGADGIWFEVSKIHARICHKDGNSFPIDLRSKLGTWITDNGGLNDTEFIDTRRKLEYWCHIEILSFAEKDHFEPRATWIHTKVLSVVGLRQDEVDAVVSVMKVEKPPSELYADFGGLDAQSQEIKEVVECHLTHPKLSEDIGIQPLTWIVLYREPEVGKIIFAKTVAQPYKSVQLHATKAAKNANVVFSIVSNLKLLASGARKAILGICGTTDVIKISEEENYFLAQGEDSHYNVVVPKLCRPNLRLLVIKGRAVCFHYTKEFCGRVKVLKLDSVGIFSVGDAFVSRRLLQLAYDISLHQDDNNLREALKFNFSFDVLKKFHHVLCLFKCRFLTRFPLNAPVKILEDFSSIEEANQLIIGTFHVTHESSEKRVHNANVTWDSLLNVIIVLRVFLYFLRCIDQEDNDDISLVATTLDKCLSLDKLSCTVLQLDTIEILTLIHSNLEDKVLFEGGGIVMNQNDQKTKVEGKLGNLANYIWDPDVATSGVNEVKEAWESQRKAYTSEFIELDPCIEDIDSYWQDKEKQADIVFCMHNLQVCFDSEEKARRLLHNVSSLLKPGGYFLGITPDSSTIWAKYQKNVEAYHNRSGAMKPNIVPNCIRSENYMITFEVEEEKFPFFGKKYQLKFASDISAETHCLVHFPSLLRLAREAGLENTEIQNLTDFYDDNRAQVLGILQDAGHSFIDPRGRLLPRSYDVLGLFTTFIFQKPDPDIAPPLTTPFLPVGSHNPDEMDWQVIGWNEEEKNVLTDPSIGLGKITEQKGILGPGPAELRFPEAI</sequence>
<dbReference type="GO" id="GO:0003723">
    <property type="term" value="F:RNA binding"/>
    <property type="evidence" value="ECO:0007669"/>
    <property type="project" value="UniProtKB-KW"/>
</dbReference>
<evidence type="ECO:0000256" key="4">
    <source>
        <dbReference type="ARBA" id="ARBA00022691"/>
    </source>
</evidence>
<comment type="catalytic activity">
    <reaction evidence="7">
        <text>a 5'-end (5'-triphosphoguanosine)-ribonucleoside in mRNA + S-adenosyl-L-methionine = a 5'-end (N(7)-methyl 5'-triphosphoguanosine)-ribonucleoside in mRNA + S-adenosyl-L-homocysteine</text>
        <dbReference type="Rhea" id="RHEA:67008"/>
        <dbReference type="Rhea" id="RHEA-COMP:17166"/>
        <dbReference type="Rhea" id="RHEA-COMP:17167"/>
        <dbReference type="ChEBI" id="CHEBI:57856"/>
        <dbReference type="ChEBI" id="CHEBI:59789"/>
        <dbReference type="ChEBI" id="CHEBI:156461"/>
        <dbReference type="ChEBI" id="CHEBI:167617"/>
        <dbReference type="EC" id="2.1.1.56"/>
    </reaction>
</comment>
<dbReference type="PROSITE" id="PS51562">
    <property type="entry name" value="RNA_CAP0_MT"/>
    <property type="match status" value="1"/>
</dbReference>
<dbReference type="EC" id="2.1.1.56" evidence="1"/>
<dbReference type="InterPro" id="IPR029063">
    <property type="entry name" value="SAM-dependent_MTases_sf"/>
</dbReference>
<dbReference type="SMR" id="A0A1J6ICL5"/>
<keyword evidence="5" id="KW-0694">RNA-binding</keyword>
<evidence type="ECO:0000256" key="5">
    <source>
        <dbReference type="ARBA" id="ARBA00022884"/>
    </source>
</evidence>
<dbReference type="SUPFAM" id="SSF53613">
    <property type="entry name" value="Ribokinase-like"/>
    <property type="match status" value="1"/>
</dbReference>
<evidence type="ECO:0000256" key="6">
    <source>
        <dbReference type="ARBA" id="ARBA00023042"/>
    </source>
</evidence>
<organism evidence="9 10">
    <name type="scientific">Nicotiana attenuata</name>
    <name type="common">Coyote tobacco</name>
    <dbReference type="NCBI Taxonomy" id="49451"/>
    <lineage>
        <taxon>Eukaryota</taxon>
        <taxon>Viridiplantae</taxon>
        <taxon>Streptophyta</taxon>
        <taxon>Embryophyta</taxon>
        <taxon>Tracheophyta</taxon>
        <taxon>Spermatophyta</taxon>
        <taxon>Magnoliopsida</taxon>
        <taxon>eudicotyledons</taxon>
        <taxon>Gunneridae</taxon>
        <taxon>Pentapetalae</taxon>
        <taxon>asterids</taxon>
        <taxon>lamiids</taxon>
        <taxon>Solanales</taxon>
        <taxon>Solanaceae</taxon>
        <taxon>Nicotianoideae</taxon>
        <taxon>Nicotianeae</taxon>
        <taxon>Nicotiana</taxon>
    </lineage>
</organism>
<dbReference type="InterPro" id="IPR004971">
    <property type="entry name" value="mRNA_G-N7_MeTrfase_dom"/>
</dbReference>
<dbReference type="Proteomes" id="UP000187609">
    <property type="component" value="Unassembled WGS sequence"/>
</dbReference>
<dbReference type="PANTHER" id="PTHR12189:SF3">
    <property type="entry name" value="MRNA (GUANINE-N(7))-METHYLTRANSFERASE"/>
    <property type="match status" value="1"/>
</dbReference>
<dbReference type="InterPro" id="IPR039753">
    <property type="entry name" value="RG7MT1"/>
</dbReference>
<name>A0A1J6ICL5_NICAT</name>
<dbReference type="GO" id="GO:0005634">
    <property type="term" value="C:nucleus"/>
    <property type="evidence" value="ECO:0007669"/>
    <property type="project" value="TreeGrafter"/>
</dbReference>
<evidence type="ECO:0000259" key="8">
    <source>
        <dbReference type="PROSITE" id="PS51562"/>
    </source>
</evidence>
<dbReference type="GO" id="GO:0004482">
    <property type="term" value="F:mRNA 5'-cap (guanine-N7-)-methyltransferase activity"/>
    <property type="evidence" value="ECO:0007669"/>
    <property type="project" value="UniProtKB-EC"/>
</dbReference>
<dbReference type="PANTHER" id="PTHR12189">
    <property type="entry name" value="MRNA GUANINE-7- METHYLTRANSFERASE"/>
    <property type="match status" value="1"/>
</dbReference>
<dbReference type="STRING" id="49451.A0A1J6ICL5"/>
<keyword evidence="2 9" id="KW-0489">Methyltransferase</keyword>
<evidence type="ECO:0000313" key="10">
    <source>
        <dbReference type="Proteomes" id="UP000187609"/>
    </source>
</evidence>
<keyword evidence="3" id="KW-0808">Transferase</keyword>
<keyword evidence="6" id="KW-0507">mRNA processing</keyword>
<proteinExistence type="predicted"/>
<protein>
    <recommendedName>
        <fullName evidence="1">mRNA (guanine-N(7))-methyltransferase</fullName>
        <ecNumber evidence="1">2.1.1.56</ecNumber>
    </recommendedName>
</protein>
<dbReference type="InterPro" id="IPR029056">
    <property type="entry name" value="Ribokinase-like"/>
</dbReference>
<keyword evidence="4" id="KW-0949">S-adenosyl-L-methionine</keyword>